<reference evidence="1" key="1">
    <citation type="submission" date="2018-02" db="EMBL/GenBank/DDBJ databases">
        <title>Rhizophora mucronata_Transcriptome.</title>
        <authorList>
            <person name="Meera S.P."/>
            <person name="Sreeshan A."/>
            <person name="Augustine A."/>
        </authorList>
    </citation>
    <scope>NUCLEOTIDE SEQUENCE</scope>
    <source>
        <tissue evidence="1">Leaf</tissue>
    </source>
</reference>
<name>A0A2P2QWF1_RHIMU</name>
<accession>A0A2P2QWF1</accession>
<sequence length="50" mass="5590">MVHCFGGKYSGAILTLQGTSAVKRINFCYLIKFDNCEAYSCRGYKCMPIS</sequence>
<protein>
    <submittedName>
        <fullName evidence="1">Uncharacterized protein</fullName>
    </submittedName>
</protein>
<evidence type="ECO:0000313" key="1">
    <source>
        <dbReference type="EMBL" id="MBX71201.1"/>
    </source>
</evidence>
<dbReference type="EMBL" id="GGEC01090717">
    <property type="protein sequence ID" value="MBX71201.1"/>
    <property type="molecule type" value="Transcribed_RNA"/>
</dbReference>
<proteinExistence type="predicted"/>
<dbReference type="AlphaFoldDB" id="A0A2P2QWF1"/>
<organism evidence="1">
    <name type="scientific">Rhizophora mucronata</name>
    <name type="common">Asiatic mangrove</name>
    <dbReference type="NCBI Taxonomy" id="61149"/>
    <lineage>
        <taxon>Eukaryota</taxon>
        <taxon>Viridiplantae</taxon>
        <taxon>Streptophyta</taxon>
        <taxon>Embryophyta</taxon>
        <taxon>Tracheophyta</taxon>
        <taxon>Spermatophyta</taxon>
        <taxon>Magnoliopsida</taxon>
        <taxon>eudicotyledons</taxon>
        <taxon>Gunneridae</taxon>
        <taxon>Pentapetalae</taxon>
        <taxon>rosids</taxon>
        <taxon>fabids</taxon>
        <taxon>Malpighiales</taxon>
        <taxon>Rhizophoraceae</taxon>
        <taxon>Rhizophora</taxon>
    </lineage>
</organism>